<sequence>MALTEAEILHRLKAAGAPKGYLFLESFAGSAAATKAVKAQFPSAETDPSMEAFHLWDTWDFEEDLWRDALLPELIRFCLSVFLCFTLGCGMSKQPVHLLSRQFSCSSLQSAAGLMDNAELLAQLPDDPNELAAFIQALKAQQASTPDAVKQEQQATVEPAEEPVWPHGALMEVPPTEADDMTRGESDDEFGDPGAYFKEVYQVGKHELSLKQYEFWRGKFRRLCEPKRDSGKIEIPPELHKQYMQKGTQRDSMFEAFISTGGEKEAFIRKIKMTKTTENTRELEEEGGFYTKKEMKEILGWDKLDEEDPNNHEYWCRERVRGRKKMKQSQLMEESVEAEGTSDAFNMSNLESSMLPSALGIPAATNAKLEEPDSEVPCSTVVDLAKAVSTAAGSSTCKAVQEISKARAKDAENSVHKVLAKYNLALPIPLSPVEGTTALDGFPRLKPLHFLEHMLETGHLNKLLGGRSLASSGPMLLEFWQNYKCCYPDFELYELADGKAYGDGPPVDLSCCIPVYAHIDGGRGFKRSEFLVFNWSTVIGHGTGKQNRKDPSVPIKRNAKKPQVGLLGHSFLTHYLYCAMPASMHKNKEADFQEILQVFAMDLRKCFDSGVQLKNGSRLRLVLLGLKGDLKLQASAGRFTAWYSTARKKAYDPNSGKPQAKGRCCPWCPAGDPEAPFEEFHSENPAWKVMKQQLQEPPPWDEPGGMLGASLAYTKDPTQFYFPDLFHIYLMGIGQDFASSCLVYLLGVAFKGPVGRNKVDDQIEVLNRTFTTWRKMFKASVHLTAFTKGTLTFPDYSTFPAGTWSKAGDTPQLIKFIGYVCSLWPELYRQDKMIYYMEEACAAVGACMRRLYDADLWIVPGLE</sequence>
<evidence type="ECO:0000313" key="2">
    <source>
        <dbReference type="Proteomes" id="UP000186817"/>
    </source>
</evidence>
<reference evidence="1 2" key="1">
    <citation type="submission" date="2016-02" db="EMBL/GenBank/DDBJ databases">
        <title>Genome analysis of coral dinoflagellate symbionts highlights evolutionary adaptations to a symbiotic lifestyle.</title>
        <authorList>
            <person name="Aranda M."/>
            <person name="Li Y."/>
            <person name="Liew Y.J."/>
            <person name="Baumgarten S."/>
            <person name="Simakov O."/>
            <person name="Wilson M."/>
            <person name="Piel J."/>
            <person name="Ashoor H."/>
            <person name="Bougouffa S."/>
            <person name="Bajic V.B."/>
            <person name="Ryu T."/>
            <person name="Ravasi T."/>
            <person name="Bayer T."/>
            <person name="Micklem G."/>
            <person name="Kim H."/>
            <person name="Bhak J."/>
            <person name="Lajeunesse T.C."/>
            <person name="Voolstra C.R."/>
        </authorList>
    </citation>
    <scope>NUCLEOTIDE SEQUENCE [LARGE SCALE GENOMIC DNA]</scope>
    <source>
        <strain evidence="1 2">CCMP2467</strain>
    </source>
</reference>
<name>A0A1Q9F6D6_SYMMI</name>
<protein>
    <submittedName>
        <fullName evidence="1">Uncharacterized protein</fullName>
    </submittedName>
</protein>
<dbReference type="Proteomes" id="UP000186817">
    <property type="component" value="Unassembled WGS sequence"/>
</dbReference>
<dbReference type="EMBL" id="LSRX01000006">
    <property type="protein sequence ID" value="OLQ15192.1"/>
    <property type="molecule type" value="Genomic_DNA"/>
</dbReference>
<evidence type="ECO:0000313" key="1">
    <source>
        <dbReference type="EMBL" id="OLQ15192.1"/>
    </source>
</evidence>
<dbReference type="OrthoDB" id="10303095at2759"/>
<organism evidence="1 2">
    <name type="scientific">Symbiodinium microadriaticum</name>
    <name type="common">Dinoflagellate</name>
    <name type="synonym">Zooxanthella microadriatica</name>
    <dbReference type="NCBI Taxonomy" id="2951"/>
    <lineage>
        <taxon>Eukaryota</taxon>
        <taxon>Sar</taxon>
        <taxon>Alveolata</taxon>
        <taxon>Dinophyceae</taxon>
        <taxon>Suessiales</taxon>
        <taxon>Symbiodiniaceae</taxon>
        <taxon>Symbiodinium</taxon>
    </lineage>
</organism>
<dbReference type="AlphaFoldDB" id="A0A1Q9F6D6"/>
<proteinExistence type="predicted"/>
<keyword evidence="2" id="KW-1185">Reference proteome</keyword>
<accession>A0A1Q9F6D6</accession>
<comment type="caution">
    <text evidence="1">The sequence shown here is derived from an EMBL/GenBank/DDBJ whole genome shotgun (WGS) entry which is preliminary data.</text>
</comment>
<gene>
    <name evidence="1" type="ORF">AK812_SmicGene587</name>
</gene>